<evidence type="ECO:0000313" key="7">
    <source>
        <dbReference type="EMBL" id="KZZ89854.1"/>
    </source>
</evidence>
<dbReference type="GO" id="GO:0005634">
    <property type="term" value="C:nucleus"/>
    <property type="evidence" value="ECO:0007669"/>
    <property type="project" value="TreeGrafter"/>
</dbReference>
<gene>
    <name evidence="7" type="ORF">AAP_04205</name>
</gene>
<protein>
    <submittedName>
        <fullName evidence="7">Tetratricopeptide repeat domain-containing protein</fullName>
    </submittedName>
</protein>
<dbReference type="InterPro" id="IPR019734">
    <property type="entry name" value="TPR_rpt"/>
</dbReference>
<name>A0A167XAZ2_9EURO</name>
<dbReference type="VEuPathDB" id="FungiDB:AAP_04205"/>
<accession>A0A167XAZ2</accession>
<dbReference type="FunFam" id="1.25.40.10:FF:000611">
    <property type="entry name" value="TPR repeat protein"/>
    <property type="match status" value="1"/>
</dbReference>
<dbReference type="PANTHER" id="PTHR46035">
    <property type="entry name" value="TETRATRICOPEPTIDE REPEAT PROTEIN 4"/>
    <property type="match status" value="1"/>
</dbReference>
<evidence type="ECO:0000256" key="5">
    <source>
        <dbReference type="SAM" id="MobiDB-lite"/>
    </source>
</evidence>
<evidence type="ECO:0000256" key="3">
    <source>
        <dbReference type="ARBA" id="ARBA00023602"/>
    </source>
</evidence>
<dbReference type="PROSITE" id="PS50005">
    <property type="entry name" value="TPR"/>
    <property type="match status" value="1"/>
</dbReference>
<dbReference type="GO" id="GO:0043022">
    <property type="term" value="F:ribosome binding"/>
    <property type="evidence" value="ECO:0007669"/>
    <property type="project" value="EnsemblFungi"/>
</dbReference>
<dbReference type="PANTHER" id="PTHR46035:SF1">
    <property type="entry name" value="TETRATRICOPEPTIDE REPEAT PROTEIN 4"/>
    <property type="match status" value="1"/>
</dbReference>
<dbReference type="GO" id="GO:0042026">
    <property type="term" value="P:protein refolding"/>
    <property type="evidence" value="ECO:0007669"/>
    <property type="project" value="EnsemblFungi"/>
</dbReference>
<evidence type="ECO:0000313" key="8">
    <source>
        <dbReference type="Proteomes" id="UP000242877"/>
    </source>
</evidence>
<organism evidence="7 8">
    <name type="scientific">Ascosphaera apis ARSEF 7405</name>
    <dbReference type="NCBI Taxonomy" id="392613"/>
    <lineage>
        <taxon>Eukaryota</taxon>
        <taxon>Fungi</taxon>
        <taxon>Dikarya</taxon>
        <taxon>Ascomycota</taxon>
        <taxon>Pezizomycotina</taxon>
        <taxon>Eurotiomycetes</taxon>
        <taxon>Eurotiomycetidae</taxon>
        <taxon>Onygenales</taxon>
        <taxon>Ascosphaeraceae</taxon>
        <taxon>Ascosphaera</taxon>
    </lineage>
</organism>
<dbReference type="AlphaFoldDB" id="A0A167XAZ2"/>
<evidence type="ECO:0000256" key="1">
    <source>
        <dbReference type="ARBA" id="ARBA00022737"/>
    </source>
</evidence>
<evidence type="ECO:0000256" key="2">
    <source>
        <dbReference type="ARBA" id="ARBA00022803"/>
    </source>
</evidence>
<dbReference type="CDD" id="cd21381">
    <property type="entry name" value="CTWD_TTC4"/>
    <property type="match status" value="1"/>
</dbReference>
<dbReference type="SUPFAM" id="SSF48452">
    <property type="entry name" value="TPR-like"/>
    <property type="match status" value="1"/>
</dbReference>
<dbReference type="Pfam" id="PF18972">
    <property type="entry name" value="Wheel"/>
    <property type="match status" value="1"/>
</dbReference>
<dbReference type="GO" id="GO:0030544">
    <property type="term" value="F:Hsp70 protein binding"/>
    <property type="evidence" value="ECO:0007669"/>
    <property type="project" value="EnsemblFungi"/>
</dbReference>
<dbReference type="SMART" id="SM00028">
    <property type="entry name" value="TPR"/>
    <property type="match status" value="3"/>
</dbReference>
<sequence>MSRVVELPDDFDETQDLNQTPDLNQIIDGTQDLKIGSALANNETPFGIKKKEEKDGEGDETPVTGPALPPSMESVRSHTADEILDMINKTPLFMTDIDKAMEGEQNDAIEAMKSLQAEGTRVDIAQGLRENGNELTRAKRYAEGRDYYTKAIGVLLGPDKWKKGDDPEADAKAEKEILEACYANRAMCNLELKNYRSTTLDCAQALKLNPKNIKAYYRSSTALLQVDRIEQAEDACTRGLALDPENKSLKLNAEKIASRKAHLAELAAKKKAEEDRRNKEEIMLKTALRARNIRTRETAQPPHLEDATMHLDPDPLSPTSSLVFPCVLLYPMDAQSDFIKAFHETQSIMDHLAYILPLPWDEKGEYAPDKVDCFMETTTGGLIKAGKKLSLLKILSGGKVEVVDQIVTINVVPVSKSAKFIEEFKKRKAADQA</sequence>
<dbReference type="EMBL" id="AZGZ01000019">
    <property type="protein sequence ID" value="KZZ89854.1"/>
    <property type="molecule type" value="Genomic_DNA"/>
</dbReference>
<dbReference type="Proteomes" id="UP000242877">
    <property type="component" value="Unassembled WGS sequence"/>
</dbReference>
<dbReference type="GO" id="GO:0051879">
    <property type="term" value="F:Hsp90 protein binding"/>
    <property type="evidence" value="ECO:0007669"/>
    <property type="project" value="EnsemblFungi"/>
</dbReference>
<keyword evidence="2 4" id="KW-0802">TPR repeat</keyword>
<keyword evidence="8" id="KW-1185">Reference proteome</keyword>
<proteinExistence type="inferred from homology"/>
<comment type="similarity">
    <text evidence="3">Belongs to the TTC4 family.</text>
</comment>
<evidence type="ECO:0000256" key="4">
    <source>
        <dbReference type="PROSITE-ProRule" id="PRU00339"/>
    </source>
</evidence>
<comment type="caution">
    <text evidence="7">The sequence shown here is derived from an EMBL/GenBank/DDBJ whole genome shotgun (WGS) entry which is preliminary data.</text>
</comment>
<feature type="domain" description="Cns1/TTC4 wheel" evidence="6">
    <location>
        <begin position="314"/>
        <end position="424"/>
    </location>
</feature>
<reference evidence="7 8" key="1">
    <citation type="journal article" date="2016" name="Genome Biol. Evol.">
        <title>Divergent and convergent evolution of fungal pathogenicity.</title>
        <authorList>
            <person name="Shang Y."/>
            <person name="Xiao G."/>
            <person name="Zheng P."/>
            <person name="Cen K."/>
            <person name="Zhan S."/>
            <person name="Wang C."/>
        </authorList>
    </citation>
    <scope>NUCLEOTIDE SEQUENCE [LARGE SCALE GENOMIC DNA]</scope>
    <source>
        <strain evidence="7 8">ARSEF 7405</strain>
    </source>
</reference>
<dbReference type="GO" id="GO:0005829">
    <property type="term" value="C:cytosol"/>
    <property type="evidence" value="ECO:0007669"/>
    <property type="project" value="TreeGrafter"/>
</dbReference>
<feature type="region of interest" description="Disordered" evidence="5">
    <location>
        <begin position="38"/>
        <end position="73"/>
    </location>
</feature>
<dbReference type="Gene3D" id="1.25.40.10">
    <property type="entry name" value="Tetratricopeptide repeat domain"/>
    <property type="match status" value="1"/>
</dbReference>
<dbReference type="InterPro" id="IPR011990">
    <property type="entry name" value="TPR-like_helical_dom_sf"/>
</dbReference>
<evidence type="ECO:0000259" key="6">
    <source>
        <dbReference type="Pfam" id="PF18972"/>
    </source>
</evidence>
<feature type="repeat" description="TPR" evidence="4">
    <location>
        <begin position="213"/>
        <end position="246"/>
    </location>
</feature>
<dbReference type="OrthoDB" id="420195at2759"/>
<dbReference type="InterPro" id="IPR044059">
    <property type="entry name" value="Csn1/TTC4_wheel"/>
</dbReference>
<keyword evidence="1" id="KW-0677">Repeat</keyword>